<dbReference type="EMBL" id="CP003924">
    <property type="protein sequence ID" value="AGS33873.1"/>
    <property type="molecule type" value="Genomic_DNA"/>
</dbReference>
<dbReference type="PANTHER" id="PTHR37310:SF1">
    <property type="entry name" value="CYTOPLASMIC PROTEIN"/>
    <property type="match status" value="1"/>
</dbReference>
<evidence type="ECO:0000313" key="1">
    <source>
        <dbReference type="EMBL" id="AGS33873.1"/>
    </source>
</evidence>
<dbReference type="KEGG" id="cmd:B841_01950"/>
<dbReference type="OrthoDB" id="5396211at2"/>
<dbReference type="STRING" id="1224163.B841_01950"/>
<dbReference type="PATRIC" id="fig|1224163.3.peg.395"/>
<organism evidence="1 2">
    <name type="scientific">Corynebacterium maris DSM 45190</name>
    <dbReference type="NCBI Taxonomy" id="1224163"/>
    <lineage>
        <taxon>Bacteria</taxon>
        <taxon>Bacillati</taxon>
        <taxon>Actinomycetota</taxon>
        <taxon>Actinomycetes</taxon>
        <taxon>Mycobacteriales</taxon>
        <taxon>Corynebacteriaceae</taxon>
        <taxon>Corynebacterium</taxon>
    </lineage>
</organism>
<evidence type="ECO:0008006" key="3">
    <source>
        <dbReference type="Google" id="ProtNLM"/>
    </source>
</evidence>
<dbReference type="Proteomes" id="UP000015388">
    <property type="component" value="Chromosome"/>
</dbReference>
<gene>
    <name evidence="1" type="ORF">B841_01950</name>
</gene>
<dbReference type="PANTHER" id="PTHR37310">
    <property type="entry name" value="CYTOPLASMIC PROTEIN-RELATED"/>
    <property type="match status" value="1"/>
</dbReference>
<dbReference type="InterPro" id="IPR044543">
    <property type="entry name" value="YHJQ-like"/>
</dbReference>
<protein>
    <recommendedName>
        <fullName evidence="3">Ferredoxin</fullName>
    </recommendedName>
</protein>
<dbReference type="Pfam" id="PF03860">
    <property type="entry name" value="Csp"/>
    <property type="match status" value="1"/>
</dbReference>
<evidence type="ECO:0000313" key="2">
    <source>
        <dbReference type="Proteomes" id="UP000015388"/>
    </source>
</evidence>
<proteinExistence type="predicted"/>
<name>S5TGS1_9CORY</name>
<dbReference type="InterPro" id="IPR005560">
    <property type="entry name" value="Csp_YhjQ"/>
</dbReference>
<reference evidence="1 2" key="1">
    <citation type="submission" date="2012-11" db="EMBL/GenBank/DDBJ databases">
        <title>The complete genome sequence of Corynebacterium maris Coryn-1 (=DSM 45190).</title>
        <authorList>
            <person name="Schaffert L."/>
            <person name="Albersmeier A."/>
            <person name="Kalinowski J."/>
            <person name="Ruckert C."/>
        </authorList>
    </citation>
    <scope>NUCLEOTIDE SEQUENCE [LARGE SCALE GENOMIC DNA]</scope>
    <source>
        <strain evidence="2">Coryn-1</strain>
    </source>
</reference>
<sequence length="134" mass="14365">MTVNDMLKTHPNPSDALNPELLAEAIDAALACSQTCTACADACLAEEMVANLRDCIRTDLDCADICATTASVLSRQTGSNLTVVKELLKACRTACQVCAEDCEEHADMHEHCRLCAEACRRCEKACADLLESIG</sequence>
<dbReference type="AlphaFoldDB" id="S5TGS1"/>
<accession>S5TGS1</accession>
<dbReference type="CDD" id="cd08026">
    <property type="entry name" value="DUF326"/>
    <property type="match status" value="1"/>
</dbReference>
<dbReference type="HOGENOM" id="CLU_142273_1_1_11"/>
<dbReference type="Gene3D" id="1.20.1270.360">
    <property type="match status" value="1"/>
</dbReference>
<keyword evidence="2" id="KW-1185">Reference proteome</keyword>
<dbReference type="eggNOG" id="ENOG5032SB1">
    <property type="taxonomic scope" value="Bacteria"/>
</dbReference>